<evidence type="ECO:0000313" key="2">
    <source>
        <dbReference type="Proteomes" id="UP000004508"/>
    </source>
</evidence>
<reference evidence="1 2" key="1">
    <citation type="journal article" date="2011" name="Stand. Genomic Sci.">
        <title>Non-contiguous finished genome sequence and contextual data of the filamentous soil bacterium Ktedonobacter racemifer type strain (SOSP1-21).</title>
        <authorList>
            <person name="Chang Y.J."/>
            <person name="Land M."/>
            <person name="Hauser L."/>
            <person name="Chertkov O."/>
            <person name="Del Rio T.G."/>
            <person name="Nolan M."/>
            <person name="Copeland A."/>
            <person name="Tice H."/>
            <person name="Cheng J.F."/>
            <person name="Lucas S."/>
            <person name="Han C."/>
            <person name="Goodwin L."/>
            <person name="Pitluck S."/>
            <person name="Ivanova N."/>
            <person name="Ovchinikova G."/>
            <person name="Pati A."/>
            <person name="Chen A."/>
            <person name="Palaniappan K."/>
            <person name="Mavromatis K."/>
            <person name="Liolios K."/>
            <person name="Brettin T."/>
            <person name="Fiebig A."/>
            <person name="Rohde M."/>
            <person name="Abt B."/>
            <person name="Goker M."/>
            <person name="Detter J.C."/>
            <person name="Woyke T."/>
            <person name="Bristow J."/>
            <person name="Eisen J.A."/>
            <person name="Markowitz V."/>
            <person name="Hugenholtz P."/>
            <person name="Kyrpides N.C."/>
            <person name="Klenk H.P."/>
            <person name="Lapidus A."/>
        </authorList>
    </citation>
    <scope>NUCLEOTIDE SEQUENCE [LARGE SCALE GENOMIC DNA]</scope>
    <source>
        <strain evidence="2">DSM 44963</strain>
    </source>
</reference>
<dbReference type="Proteomes" id="UP000004508">
    <property type="component" value="Unassembled WGS sequence"/>
</dbReference>
<proteinExistence type="predicted"/>
<gene>
    <name evidence="1" type="ORF">Krac_9726</name>
</gene>
<dbReference type="EMBL" id="ADVG01000001">
    <property type="protein sequence ID" value="EFH88299.1"/>
    <property type="molecule type" value="Genomic_DNA"/>
</dbReference>
<keyword evidence="2" id="KW-1185">Reference proteome</keyword>
<dbReference type="InParanoid" id="D6TDF4"/>
<dbReference type="GO" id="GO:0006355">
    <property type="term" value="P:regulation of DNA-templated transcription"/>
    <property type="evidence" value="ECO:0007669"/>
    <property type="project" value="InterPro"/>
</dbReference>
<comment type="caution">
    <text evidence="1">The sequence shown here is derived from an EMBL/GenBank/DDBJ whole genome shotgun (WGS) entry which is preliminary data.</text>
</comment>
<sequence length="57" mass="6792">MKRHREEQTTIKIWVKTHDNLRLLAALQKKSMVEVLERLVREALKKEEAKQHGTQDV</sequence>
<dbReference type="InterPro" id="IPR010985">
    <property type="entry name" value="Ribbon_hlx_hlx"/>
</dbReference>
<accession>D6TDF4</accession>
<dbReference type="SUPFAM" id="SSF47598">
    <property type="entry name" value="Ribbon-helix-helix"/>
    <property type="match status" value="1"/>
</dbReference>
<dbReference type="AlphaFoldDB" id="D6TDF4"/>
<organism evidence="1 2">
    <name type="scientific">Ktedonobacter racemifer DSM 44963</name>
    <dbReference type="NCBI Taxonomy" id="485913"/>
    <lineage>
        <taxon>Bacteria</taxon>
        <taxon>Bacillati</taxon>
        <taxon>Chloroflexota</taxon>
        <taxon>Ktedonobacteria</taxon>
        <taxon>Ktedonobacterales</taxon>
        <taxon>Ktedonobacteraceae</taxon>
        <taxon>Ktedonobacter</taxon>
    </lineage>
</organism>
<evidence type="ECO:0000313" key="1">
    <source>
        <dbReference type="EMBL" id="EFH88299.1"/>
    </source>
</evidence>
<protein>
    <submittedName>
        <fullName evidence="1">Uncharacterized protein</fullName>
    </submittedName>
</protein>
<name>D6TDF4_KTERA</name>